<accession>A0A368N1U3</accession>
<dbReference type="Proteomes" id="UP000252189">
    <property type="component" value="Unassembled WGS sequence"/>
</dbReference>
<evidence type="ECO:0000256" key="2">
    <source>
        <dbReference type="SAM" id="Phobius"/>
    </source>
</evidence>
<keyword evidence="2" id="KW-1133">Transmembrane helix</keyword>
<dbReference type="SUPFAM" id="SSF51126">
    <property type="entry name" value="Pectin lyase-like"/>
    <property type="match status" value="1"/>
</dbReference>
<dbReference type="SMART" id="SM00710">
    <property type="entry name" value="PbH1"/>
    <property type="match status" value="7"/>
</dbReference>
<proteinExistence type="predicted"/>
<keyword evidence="2" id="KW-0472">Membrane</keyword>
<dbReference type="NCBIfam" id="TIGR04213">
    <property type="entry name" value="PGF_pre_PGF"/>
    <property type="match status" value="1"/>
</dbReference>
<feature type="transmembrane region" description="Helical" evidence="2">
    <location>
        <begin position="689"/>
        <end position="707"/>
    </location>
</feature>
<dbReference type="InterPro" id="IPR012334">
    <property type="entry name" value="Pectin_lyas_fold"/>
</dbReference>
<dbReference type="RefSeq" id="WP_114450390.1">
    <property type="nucleotide sequence ID" value="NZ_QPHM01000003.1"/>
</dbReference>
<feature type="compositionally biased region" description="Polar residues" evidence="1">
    <location>
        <begin position="658"/>
        <end position="685"/>
    </location>
</feature>
<evidence type="ECO:0000313" key="4">
    <source>
        <dbReference type="Proteomes" id="UP000252189"/>
    </source>
</evidence>
<keyword evidence="2" id="KW-0812">Transmembrane</keyword>
<protein>
    <submittedName>
        <fullName evidence="3">PGF-pre-PGF domain-containing protein</fullName>
    </submittedName>
</protein>
<name>A0A368N1U3_9EURY</name>
<reference evidence="3 4" key="1">
    <citation type="submission" date="2018-07" db="EMBL/GenBank/DDBJ databases">
        <title>Genome sequences of Haloplanus salinus JCM 18368T.</title>
        <authorList>
            <person name="Kim Y.B."/>
            <person name="Roh S.W."/>
        </authorList>
    </citation>
    <scope>NUCLEOTIDE SEQUENCE [LARGE SCALE GENOMIC DNA]</scope>
    <source>
        <strain evidence="3 4">JCM 18368</strain>
    </source>
</reference>
<dbReference type="InterPro" id="IPR006626">
    <property type="entry name" value="PbH1"/>
</dbReference>
<dbReference type="InterPro" id="IPR011050">
    <property type="entry name" value="Pectin_lyase_fold/virulence"/>
</dbReference>
<dbReference type="AlphaFoldDB" id="A0A368N1U3"/>
<sequence length="710" mass="73542">MRELGALVAVLLVIVSGFAPFAVVGVASAAGNTTIVVAADGTGDHQTIQAGVDAATAGDTVEVQSGTYTEQVTVDTEITLVAPNGATLDGTGISGGTVGIDVTPSLGSGLTIEGFTVTGYTDGVTVGGSAGESYDDASEESISGGWTIRDLVSTGNAEDGLDIGAATGTGWTLRNVRATGNSDDGIEIGGFASGTVAWRLLESNASANDGYGIRVSSTSGSWELLDSTTSDNRDTGLYASGTSGAWTIGHHNASANSFNGIDIAGGGGGDWTIHNTTASDNSDVTLYRKDGPGPSTEFATTTTDDVGYYTFDVPAPPGESTVETRLHFDDPTGEYAQAWYRDRHRWANATAMRNAVGSHDRHNFQTLREAGMLLDVWVQPLSTCQDPTDADSCTFPDREDTVTVDPNETVAVHYELWNGDDRVYRDYDVDDPATRTTMFGAGHEIAPGELRSKTETLTAPIVDGTYDYRANSTSDTRNGVVSNSTATYTIEVSGSVAQQARSPDGFSARISNPGSGEPVLLGGDDGVASTSGTTMQSLLLRTDGSNYTVNVTGNDSAPAGTAPLPLAPGGTAFGYFTVGHSIPDTAIANVTFRLRVDRGDLSGAGIQPTDVTVYRYVDGVPTPLPTAVVEETSTAHVYETTSPGLSVFAVDTADLMSPPTTENATPSLDRTTAGRTGTSVDTTGASSPGFTVVLTALALLVVAVRLSRRR</sequence>
<keyword evidence="4" id="KW-1185">Reference proteome</keyword>
<organism evidence="3 4">
    <name type="scientific">Haloplanus salinus</name>
    <dbReference type="NCBI Taxonomy" id="1126245"/>
    <lineage>
        <taxon>Archaea</taxon>
        <taxon>Methanobacteriati</taxon>
        <taxon>Methanobacteriota</taxon>
        <taxon>Stenosarchaea group</taxon>
        <taxon>Halobacteria</taxon>
        <taxon>Halobacteriales</taxon>
        <taxon>Haloferacaceae</taxon>
        <taxon>Haloplanus</taxon>
    </lineage>
</organism>
<feature type="region of interest" description="Disordered" evidence="1">
    <location>
        <begin position="656"/>
        <end position="685"/>
    </location>
</feature>
<dbReference type="EMBL" id="QPHM01000003">
    <property type="protein sequence ID" value="RCU44216.1"/>
    <property type="molecule type" value="Genomic_DNA"/>
</dbReference>
<dbReference type="OrthoDB" id="103676at2157"/>
<dbReference type="Gene3D" id="2.160.20.10">
    <property type="entry name" value="Single-stranded right-handed beta-helix, Pectin lyase-like"/>
    <property type="match status" value="1"/>
</dbReference>
<evidence type="ECO:0000256" key="1">
    <source>
        <dbReference type="SAM" id="MobiDB-lite"/>
    </source>
</evidence>
<dbReference type="InterPro" id="IPR026453">
    <property type="entry name" value="PGF_pre_PGF"/>
</dbReference>
<evidence type="ECO:0000313" key="3">
    <source>
        <dbReference type="EMBL" id="RCU44216.1"/>
    </source>
</evidence>
<gene>
    <name evidence="3" type="ORF">DU504_15585</name>
</gene>
<comment type="caution">
    <text evidence="3">The sequence shown here is derived from an EMBL/GenBank/DDBJ whole genome shotgun (WGS) entry which is preliminary data.</text>
</comment>